<dbReference type="GO" id="GO:0005829">
    <property type="term" value="C:cytosol"/>
    <property type="evidence" value="ECO:0007669"/>
    <property type="project" value="TreeGrafter"/>
</dbReference>
<dbReference type="PANTHER" id="PTHR11575:SF22">
    <property type="entry name" value="ADL392WP"/>
    <property type="match status" value="1"/>
</dbReference>
<dbReference type="GeneID" id="27335783"/>
<dbReference type="PIRSF" id="PIRSF017316">
    <property type="entry name" value="Pesterase_C1039"/>
    <property type="match status" value="1"/>
</dbReference>
<evidence type="ECO:0000259" key="3">
    <source>
        <dbReference type="Pfam" id="PF21953"/>
    </source>
</evidence>
<organism evidence="4 5">
    <name type="scientific">Exophiala spinifera</name>
    <dbReference type="NCBI Taxonomy" id="91928"/>
    <lineage>
        <taxon>Eukaryota</taxon>
        <taxon>Fungi</taxon>
        <taxon>Dikarya</taxon>
        <taxon>Ascomycota</taxon>
        <taxon>Pezizomycotina</taxon>
        <taxon>Eurotiomycetes</taxon>
        <taxon>Chaetothyriomycetidae</taxon>
        <taxon>Chaetothyriales</taxon>
        <taxon>Herpotrichiellaceae</taxon>
        <taxon>Exophiala</taxon>
    </lineage>
</organism>
<dbReference type="SUPFAM" id="SSF56300">
    <property type="entry name" value="Metallo-dependent phosphatases"/>
    <property type="match status" value="1"/>
</dbReference>
<dbReference type="GO" id="GO:0016787">
    <property type="term" value="F:hydrolase activity"/>
    <property type="evidence" value="ECO:0007669"/>
    <property type="project" value="InterPro"/>
</dbReference>
<dbReference type="Pfam" id="PF00149">
    <property type="entry name" value="Metallophos"/>
    <property type="match status" value="1"/>
</dbReference>
<dbReference type="GO" id="GO:0009166">
    <property type="term" value="P:nucleotide catabolic process"/>
    <property type="evidence" value="ECO:0007669"/>
    <property type="project" value="InterPro"/>
</dbReference>
<gene>
    <name evidence="4" type="ORF">PV08_08700</name>
</gene>
<accession>A0A0D1ZL48</accession>
<dbReference type="GO" id="GO:0005576">
    <property type="term" value="C:extracellular region"/>
    <property type="evidence" value="ECO:0007669"/>
    <property type="project" value="UniProtKB-ARBA"/>
</dbReference>
<dbReference type="SUPFAM" id="SSF55816">
    <property type="entry name" value="5'-nucleotidase (syn. UDP-sugar hydrolase), C-terminal domain"/>
    <property type="match status" value="1"/>
</dbReference>
<dbReference type="Gene3D" id="3.90.780.10">
    <property type="entry name" value="5'-Nucleotidase, C-terminal domain"/>
    <property type="match status" value="1"/>
</dbReference>
<dbReference type="InterPro" id="IPR053828">
    <property type="entry name" value="Nucleosidase_C"/>
</dbReference>
<dbReference type="InterPro" id="IPR029052">
    <property type="entry name" value="Metallo-depent_PP-like"/>
</dbReference>
<protein>
    <submittedName>
        <fullName evidence="4">Uncharacterized protein</fullName>
    </submittedName>
</protein>
<dbReference type="Pfam" id="PF21953">
    <property type="entry name" value="NadN_nucleosid_C"/>
    <property type="match status" value="2"/>
</dbReference>
<dbReference type="VEuPathDB" id="FungiDB:PV08_08700"/>
<evidence type="ECO:0000256" key="1">
    <source>
        <dbReference type="SAM" id="SignalP"/>
    </source>
</evidence>
<dbReference type="FunFam" id="3.60.21.10:FF:000043">
    <property type="entry name" value="Ser/Thr protein phosphatase family"/>
    <property type="match status" value="1"/>
</dbReference>
<feature type="domain" description="Calcineurin-like phosphoesterase" evidence="2">
    <location>
        <begin position="68"/>
        <end position="290"/>
    </location>
</feature>
<evidence type="ECO:0000313" key="5">
    <source>
        <dbReference type="Proteomes" id="UP000053328"/>
    </source>
</evidence>
<dbReference type="Gene3D" id="3.60.21.10">
    <property type="match status" value="1"/>
</dbReference>
<feature type="chain" id="PRO_5002237843" evidence="1">
    <location>
        <begin position="19"/>
        <end position="616"/>
    </location>
</feature>
<name>A0A0D1ZL48_9EURO</name>
<dbReference type="InterPro" id="IPR041823">
    <property type="entry name" value="YHR202W_N"/>
</dbReference>
<dbReference type="EMBL" id="KN847497">
    <property type="protein sequence ID" value="KIW13512.1"/>
    <property type="molecule type" value="Genomic_DNA"/>
</dbReference>
<dbReference type="STRING" id="91928.A0A0D1ZL48"/>
<feature type="signal peptide" evidence="1">
    <location>
        <begin position="1"/>
        <end position="18"/>
    </location>
</feature>
<dbReference type="AlphaFoldDB" id="A0A0D1ZL48"/>
<dbReference type="RefSeq" id="XP_016233728.1">
    <property type="nucleotide sequence ID" value="XM_016383025.1"/>
</dbReference>
<reference evidence="4 5" key="1">
    <citation type="submission" date="2015-01" db="EMBL/GenBank/DDBJ databases">
        <title>The Genome Sequence of Exophiala spinifera CBS89968.</title>
        <authorList>
            <consortium name="The Broad Institute Genomics Platform"/>
            <person name="Cuomo C."/>
            <person name="de Hoog S."/>
            <person name="Gorbushina A."/>
            <person name="Stielow B."/>
            <person name="Teixiera M."/>
            <person name="Abouelleil A."/>
            <person name="Chapman S.B."/>
            <person name="Priest M."/>
            <person name="Young S.K."/>
            <person name="Wortman J."/>
            <person name="Nusbaum C."/>
            <person name="Birren B."/>
        </authorList>
    </citation>
    <scope>NUCLEOTIDE SEQUENCE [LARGE SCALE GENOMIC DNA]</scope>
    <source>
        <strain evidence="4 5">CBS 89968</strain>
    </source>
</reference>
<dbReference type="OrthoDB" id="7722975at2759"/>
<evidence type="ECO:0000313" key="4">
    <source>
        <dbReference type="EMBL" id="KIW13512.1"/>
    </source>
</evidence>
<sequence>MLLSSIFVLTSLLRPIAGCEDHDWTSPVLGGYVDHGLMRRHDLAKRIQPTALKTPVQQIRDLHWGQLNFLHTTDTHGWLAGHLLDENYSADYGDFADFVQKMKAKADRLGVDLLLIDSGDLHDGTGFSDITTPDGKLTLPIFKRLPYDLLSIGNHELYTTSTANDTYHNFAQSWGGRYLTSNVEFNDTGVLKPFSQRYAYWETKQGIRIMAFAFIFNFTGNSDATVVTPVGTAVKQSWFQEQVKRTDIDMFLVAGHITLRGSTEWDLIYSAIRAHHPTIPISIFGGHKHVRDSVIFDANAVGIASGRYCETVGWLSIDGLPPSVTKAKSPNLGGNATKITAKPSSIPGVTPNNHSDLSYTRQYLDFNRFSFEHHTGTTEATFNSSLGVNISEKITADVDSLPALTTKLGCAPDNYYLSRYPITSNQSLFHYLTTVVFPKVVVSAERANVSRVILTNTGGFRYDLLKGPFTIDNAYQTNPYENYWLRMTAPWSVAKNLLVNMQTDKVYKRDVDNDGNGTATVKIAGYVTHDDFGSDGDNIVHIDQGSATVPHYVQANVSVDGISDDTLVDVYGTSFFTAAAAKYLTGNTTDWIRVDGNFSSFDTLPRMAKQFWSKDC</sequence>
<dbReference type="Proteomes" id="UP000053328">
    <property type="component" value="Unassembled WGS sequence"/>
</dbReference>
<dbReference type="InterPro" id="IPR006179">
    <property type="entry name" value="5_nucleotidase/apyrase"/>
</dbReference>
<dbReference type="InterPro" id="IPR004843">
    <property type="entry name" value="Calcineurin-like_PHP"/>
</dbReference>
<dbReference type="InterPro" id="IPR014485">
    <property type="entry name" value="Pesterase_C1039"/>
</dbReference>
<dbReference type="InterPro" id="IPR036907">
    <property type="entry name" value="5'-Nucleotdase_C_sf"/>
</dbReference>
<keyword evidence="1" id="KW-0732">Signal</keyword>
<feature type="domain" description="Putative 5'-nucleotidase C-terminal" evidence="3">
    <location>
        <begin position="520"/>
        <end position="577"/>
    </location>
</feature>
<dbReference type="HOGENOM" id="CLU_019028_0_0_1"/>
<dbReference type="PANTHER" id="PTHR11575">
    <property type="entry name" value="5'-NUCLEOTIDASE-RELATED"/>
    <property type="match status" value="1"/>
</dbReference>
<proteinExistence type="predicted"/>
<evidence type="ECO:0000259" key="2">
    <source>
        <dbReference type="Pfam" id="PF00149"/>
    </source>
</evidence>
<dbReference type="CDD" id="cd07407">
    <property type="entry name" value="MPP_YHR202W_N"/>
    <property type="match status" value="1"/>
</dbReference>
<feature type="domain" description="Putative 5'-nucleotidase C-terminal" evidence="3">
    <location>
        <begin position="414"/>
        <end position="505"/>
    </location>
</feature>
<keyword evidence="5" id="KW-1185">Reference proteome</keyword>